<accession>A0AAV4HP27</accession>
<name>A0AAV4HP27_9GAST</name>
<dbReference type="PANTHER" id="PTHR33332">
    <property type="entry name" value="REVERSE TRANSCRIPTASE DOMAIN-CONTAINING PROTEIN"/>
    <property type="match status" value="1"/>
</dbReference>
<reference evidence="1 2" key="1">
    <citation type="journal article" date="2021" name="Elife">
        <title>Chloroplast acquisition without the gene transfer in kleptoplastic sea slugs, Plakobranchus ocellatus.</title>
        <authorList>
            <person name="Maeda T."/>
            <person name="Takahashi S."/>
            <person name="Yoshida T."/>
            <person name="Shimamura S."/>
            <person name="Takaki Y."/>
            <person name="Nagai Y."/>
            <person name="Toyoda A."/>
            <person name="Suzuki Y."/>
            <person name="Arimoto A."/>
            <person name="Ishii H."/>
            <person name="Satoh N."/>
            <person name="Nishiyama T."/>
            <person name="Hasebe M."/>
            <person name="Maruyama T."/>
            <person name="Minagawa J."/>
            <person name="Obokata J."/>
            <person name="Shigenobu S."/>
        </authorList>
    </citation>
    <scope>NUCLEOTIDE SEQUENCE [LARGE SCALE GENOMIC DNA]</scope>
</reference>
<keyword evidence="1" id="KW-0548">Nucleotidyltransferase</keyword>
<gene>
    <name evidence="1" type="ORF">ElyMa_002770000</name>
</gene>
<dbReference type="EMBL" id="BMAT01005698">
    <property type="protein sequence ID" value="GFR98480.1"/>
    <property type="molecule type" value="Genomic_DNA"/>
</dbReference>
<sequence>MNNNKLKLNDDKTEILLMKSSRQTINTPSVSINHSIIDMAEKAKNLGVMFDSDFSMQYQLSSLCKSLHFQLRKIGIIRDYLTEKVAKTLVTSLILSKLDYCNSILAGCPQNKLQKLQSIMNNSARLVCRKPKTTHVTQLHVLRSLHWLPVKQRIDYKIAVMCFKCIHKQAPSYLTDLLEILQSRKCLRSSKDTRVNPKRYGEQSFSYIGPMTWNKIPMSVRQSPTLEIFKKRLKTLLFQNF</sequence>
<proteinExistence type="predicted"/>
<dbReference type="Proteomes" id="UP000762676">
    <property type="component" value="Unassembled WGS sequence"/>
</dbReference>
<dbReference type="AlphaFoldDB" id="A0AAV4HP27"/>
<evidence type="ECO:0000313" key="1">
    <source>
        <dbReference type="EMBL" id="GFR98480.1"/>
    </source>
</evidence>
<evidence type="ECO:0000313" key="2">
    <source>
        <dbReference type="Proteomes" id="UP000762676"/>
    </source>
</evidence>
<organism evidence="1 2">
    <name type="scientific">Elysia marginata</name>
    <dbReference type="NCBI Taxonomy" id="1093978"/>
    <lineage>
        <taxon>Eukaryota</taxon>
        <taxon>Metazoa</taxon>
        <taxon>Spiralia</taxon>
        <taxon>Lophotrochozoa</taxon>
        <taxon>Mollusca</taxon>
        <taxon>Gastropoda</taxon>
        <taxon>Heterobranchia</taxon>
        <taxon>Euthyneura</taxon>
        <taxon>Panpulmonata</taxon>
        <taxon>Sacoglossa</taxon>
        <taxon>Placobranchoidea</taxon>
        <taxon>Plakobranchidae</taxon>
        <taxon>Elysia</taxon>
    </lineage>
</organism>
<keyword evidence="1" id="KW-0695">RNA-directed DNA polymerase</keyword>
<keyword evidence="2" id="KW-1185">Reference proteome</keyword>
<dbReference type="GO" id="GO:0003964">
    <property type="term" value="F:RNA-directed DNA polymerase activity"/>
    <property type="evidence" value="ECO:0007669"/>
    <property type="project" value="UniProtKB-KW"/>
</dbReference>
<keyword evidence="1" id="KW-0808">Transferase</keyword>
<comment type="caution">
    <text evidence="1">The sequence shown here is derived from an EMBL/GenBank/DDBJ whole genome shotgun (WGS) entry which is preliminary data.</text>
</comment>
<protein>
    <submittedName>
        <fullName evidence="1">Reverse transcriptase-like protein</fullName>
    </submittedName>
</protein>